<organism evidence="1 2">
    <name type="scientific">Dreissena polymorpha</name>
    <name type="common">Zebra mussel</name>
    <name type="synonym">Mytilus polymorpha</name>
    <dbReference type="NCBI Taxonomy" id="45954"/>
    <lineage>
        <taxon>Eukaryota</taxon>
        <taxon>Metazoa</taxon>
        <taxon>Spiralia</taxon>
        <taxon>Lophotrochozoa</taxon>
        <taxon>Mollusca</taxon>
        <taxon>Bivalvia</taxon>
        <taxon>Autobranchia</taxon>
        <taxon>Heteroconchia</taxon>
        <taxon>Euheterodonta</taxon>
        <taxon>Imparidentia</taxon>
        <taxon>Neoheterodontei</taxon>
        <taxon>Myida</taxon>
        <taxon>Dreissenoidea</taxon>
        <taxon>Dreissenidae</taxon>
        <taxon>Dreissena</taxon>
    </lineage>
</organism>
<keyword evidence="2" id="KW-1185">Reference proteome</keyword>
<evidence type="ECO:0000313" key="1">
    <source>
        <dbReference type="EMBL" id="KAH3876186.1"/>
    </source>
</evidence>
<protein>
    <submittedName>
        <fullName evidence="1">Uncharacterized protein</fullName>
    </submittedName>
</protein>
<proteinExistence type="predicted"/>
<dbReference type="AlphaFoldDB" id="A0A9D4MH85"/>
<dbReference type="Proteomes" id="UP000828390">
    <property type="component" value="Unassembled WGS sequence"/>
</dbReference>
<dbReference type="EMBL" id="JAIWYP010000001">
    <property type="protein sequence ID" value="KAH3876186.1"/>
    <property type="molecule type" value="Genomic_DNA"/>
</dbReference>
<reference evidence="1" key="1">
    <citation type="journal article" date="2019" name="bioRxiv">
        <title>The Genome of the Zebra Mussel, Dreissena polymorpha: A Resource for Invasive Species Research.</title>
        <authorList>
            <person name="McCartney M.A."/>
            <person name="Auch B."/>
            <person name="Kono T."/>
            <person name="Mallez S."/>
            <person name="Zhang Y."/>
            <person name="Obille A."/>
            <person name="Becker A."/>
            <person name="Abrahante J.E."/>
            <person name="Garbe J."/>
            <person name="Badalamenti J.P."/>
            <person name="Herman A."/>
            <person name="Mangelson H."/>
            <person name="Liachko I."/>
            <person name="Sullivan S."/>
            <person name="Sone E.D."/>
            <person name="Koren S."/>
            <person name="Silverstein K.A.T."/>
            <person name="Beckman K.B."/>
            <person name="Gohl D.M."/>
        </authorList>
    </citation>
    <scope>NUCLEOTIDE SEQUENCE</scope>
    <source>
        <strain evidence="1">Duluth1</strain>
        <tissue evidence="1">Whole animal</tissue>
    </source>
</reference>
<accession>A0A9D4MH85</accession>
<comment type="caution">
    <text evidence="1">The sequence shown here is derived from an EMBL/GenBank/DDBJ whole genome shotgun (WGS) entry which is preliminary data.</text>
</comment>
<name>A0A9D4MH85_DREPO</name>
<sequence length="115" mass="12729">MIEALKSNEQLLFDSYCKPKGRVFRGKGDTIAIKLANDIHILIGVMEVENYSTIKGMMGSSTRSMSVSNVTQMSTPKSIPESNISTVLHCKCALELKRLIYTVSSLQADMLLTKK</sequence>
<reference evidence="1" key="2">
    <citation type="submission" date="2020-11" db="EMBL/GenBank/DDBJ databases">
        <authorList>
            <person name="McCartney M.A."/>
            <person name="Auch B."/>
            <person name="Kono T."/>
            <person name="Mallez S."/>
            <person name="Becker A."/>
            <person name="Gohl D.M."/>
            <person name="Silverstein K.A.T."/>
            <person name="Koren S."/>
            <person name="Bechman K.B."/>
            <person name="Herman A."/>
            <person name="Abrahante J.E."/>
            <person name="Garbe J."/>
        </authorList>
    </citation>
    <scope>NUCLEOTIDE SEQUENCE</scope>
    <source>
        <strain evidence="1">Duluth1</strain>
        <tissue evidence="1">Whole animal</tissue>
    </source>
</reference>
<gene>
    <name evidence="1" type="ORF">DPMN_000021</name>
</gene>
<evidence type="ECO:0000313" key="2">
    <source>
        <dbReference type="Proteomes" id="UP000828390"/>
    </source>
</evidence>